<feature type="region of interest" description="Disordered" evidence="1">
    <location>
        <begin position="338"/>
        <end position="359"/>
    </location>
</feature>
<evidence type="ECO:0000313" key="2">
    <source>
        <dbReference type="EMBL" id="OAR03315.1"/>
    </source>
</evidence>
<protein>
    <recommendedName>
        <fullName evidence="4">ATP-grasp domain-containing protein</fullName>
    </recommendedName>
</protein>
<proteinExistence type="predicted"/>
<dbReference type="AlphaFoldDB" id="A0A179ILS8"/>
<dbReference type="STRING" id="1484.SA87_03940"/>
<keyword evidence="3" id="KW-1185">Reference proteome</keyword>
<dbReference type="RefSeq" id="WP_066203473.1">
    <property type="nucleotide sequence ID" value="NZ_CBCSAS010000006.1"/>
</dbReference>
<evidence type="ECO:0008006" key="4">
    <source>
        <dbReference type="Google" id="ProtNLM"/>
    </source>
</evidence>
<dbReference type="OrthoDB" id="7869153at2"/>
<dbReference type="EMBL" id="JXBB01000063">
    <property type="protein sequence ID" value="OAR03315.1"/>
    <property type="molecule type" value="Genomic_DNA"/>
</dbReference>
<gene>
    <name evidence="2" type="ORF">SA87_03940</name>
</gene>
<evidence type="ECO:0000313" key="3">
    <source>
        <dbReference type="Proteomes" id="UP000243024"/>
    </source>
</evidence>
<accession>A0A179ILS8</accession>
<comment type="caution">
    <text evidence="2">The sequence shown here is derived from an EMBL/GenBank/DDBJ whole genome shotgun (WGS) entry which is preliminary data.</text>
</comment>
<reference evidence="2 3" key="1">
    <citation type="submission" date="2015-09" db="EMBL/GenBank/DDBJ databases">
        <title>Draft genome sequence of Hydrogenibacillus schlegelii DSM 2000.</title>
        <authorList>
            <person name="Hemp J."/>
        </authorList>
    </citation>
    <scope>NUCLEOTIDE SEQUENCE [LARGE SCALE GENOMIC DNA]</scope>
    <source>
        <strain evidence="2 3">MA 48</strain>
    </source>
</reference>
<evidence type="ECO:0000256" key="1">
    <source>
        <dbReference type="SAM" id="MobiDB-lite"/>
    </source>
</evidence>
<dbReference type="InterPro" id="IPR026838">
    <property type="entry name" value="YheC/D"/>
</dbReference>
<sequence>MRFFFLYTPCPDAGPAGIAEPRYAAAVLAAARKLDLKAERLAGPDVFRQLSELRGALVYDRTGPCPGGRRGDARRLRTALAAAGAFVIGRPLPDKWGQYVRLNRHPALRPHLPAQRRLDVPEDVFALGVPEVVVKPRAGAFGAGVVALRLVPPYRARGRDGRLRPVVRTFSDRAALFAFLAPALGRAIVQERLSLTDAGGEPFDLRLLVQWETAGGGERIRVDDYVRLGRPGDVASNLKLGGAALPPDAAARRLGRPELLSLRPALTRLARAVADVFSGDPGRIELGLDVGLDREGRLWLLEVNGKPGRAGLLQAYGPARYEKAAEALLRTALARFARSAGRPPEDGEARPTPPDEPIG</sequence>
<dbReference type="Proteomes" id="UP000243024">
    <property type="component" value="Unassembled WGS sequence"/>
</dbReference>
<organism evidence="2 3">
    <name type="scientific">Hydrogenibacillus schlegelii</name>
    <name type="common">Bacillus schlegelii</name>
    <dbReference type="NCBI Taxonomy" id="1484"/>
    <lineage>
        <taxon>Bacteria</taxon>
        <taxon>Bacillati</taxon>
        <taxon>Bacillota</taxon>
        <taxon>Bacilli</taxon>
        <taxon>Bacillales</taxon>
        <taxon>Bacillales Family X. Incertae Sedis</taxon>
        <taxon>Hydrogenibacillus</taxon>
    </lineage>
</organism>
<dbReference type="SUPFAM" id="SSF56059">
    <property type="entry name" value="Glutathione synthetase ATP-binding domain-like"/>
    <property type="match status" value="1"/>
</dbReference>
<dbReference type="Gene3D" id="3.30.470.20">
    <property type="entry name" value="ATP-grasp fold, B domain"/>
    <property type="match status" value="1"/>
</dbReference>
<dbReference type="Pfam" id="PF14398">
    <property type="entry name" value="ATPgrasp_YheCD"/>
    <property type="match status" value="1"/>
</dbReference>
<name>A0A179ILS8_HYDSH</name>